<evidence type="ECO:0000313" key="1">
    <source>
        <dbReference type="EMBL" id="QJB04930.1"/>
    </source>
</evidence>
<dbReference type="AlphaFoldDB" id="A0A6M3MFY1"/>
<sequence>MNHTFEIPMSTFGPLREGQTAITFMQRTKRTGLPPPWLPDHLQDPFHAGDSIEFAAPIPPGVSVAGWFVQFDSRSCFFSAGDGPWESWEPPLFPLGYNPNIHPKPTAANRAFHFAKGCIKLNRTEQMLEFTINYTITDPALYEAWRTNGAALPAPESHEQLTLRLIDRAGLIPPLMLLAKETDQGRFVQQAVESGTWGGMLKLVELAQQEAR</sequence>
<organism evidence="1">
    <name type="scientific">viral metagenome</name>
    <dbReference type="NCBI Taxonomy" id="1070528"/>
    <lineage>
        <taxon>unclassified sequences</taxon>
        <taxon>metagenomes</taxon>
        <taxon>organismal metagenomes</taxon>
    </lineage>
</organism>
<dbReference type="EMBL" id="MT143892">
    <property type="protein sequence ID" value="QJB04930.1"/>
    <property type="molecule type" value="Genomic_DNA"/>
</dbReference>
<accession>A0A6M3MFY1</accession>
<reference evidence="1" key="1">
    <citation type="submission" date="2020-03" db="EMBL/GenBank/DDBJ databases">
        <title>The deep terrestrial virosphere.</title>
        <authorList>
            <person name="Holmfeldt K."/>
            <person name="Nilsson E."/>
            <person name="Simone D."/>
            <person name="Lopez-Fernandez M."/>
            <person name="Wu X."/>
            <person name="de Brujin I."/>
            <person name="Lundin D."/>
            <person name="Andersson A."/>
            <person name="Bertilsson S."/>
            <person name="Dopson M."/>
        </authorList>
    </citation>
    <scope>NUCLEOTIDE SEQUENCE</scope>
    <source>
        <strain evidence="1">MM171B00154</strain>
    </source>
</reference>
<protein>
    <submittedName>
        <fullName evidence="1">Uncharacterized protein</fullName>
    </submittedName>
</protein>
<gene>
    <name evidence="1" type="ORF">MM171B00154_0041</name>
</gene>
<proteinExistence type="predicted"/>
<name>A0A6M3MFY1_9ZZZZ</name>